<sequence length="162" mass="18633">GYDAWKHHILPVVRFSKMLAKKLKADIEVVELAALLHDLGSLQGDKENHHISGTKEAEKILKKLDYPKEKIEKIKHCIYAHRGSKAIKRETLEAEIVASADAMAHYTDLPSLFYLVFNKHKLDIEEGVASLRGKLERDWKKLMPPARAIIQEKYETIRQILK</sequence>
<dbReference type="EMBL" id="PFPA01000081">
    <property type="protein sequence ID" value="PIZ87870.1"/>
    <property type="molecule type" value="Genomic_DNA"/>
</dbReference>
<dbReference type="Proteomes" id="UP000230081">
    <property type="component" value="Unassembled WGS sequence"/>
</dbReference>
<dbReference type="SUPFAM" id="SSF109604">
    <property type="entry name" value="HD-domain/PDEase-like"/>
    <property type="match status" value="1"/>
</dbReference>
<feature type="domain" description="HD" evidence="1">
    <location>
        <begin position="5"/>
        <end position="106"/>
    </location>
</feature>
<dbReference type="CDD" id="cd00077">
    <property type="entry name" value="HDc"/>
    <property type="match status" value="1"/>
</dbReference>
<dbReference type="GO" id="GO:0016787">
    <property type="term" value="F:hydrolase activity"/>
    <property type="evidence" value="ECO:0007669"/>
    <property type="project" value="UniProtKB-KW"/>
</dbReference>
<proteinExistence type="predicted"/>
<dbReference type="InterPro" id="IPR006675">
    <property type="entry name" value="HDIG_dom"/>
</dbReference>
<name>A0A2M7UV91_9BACT</name>
<dbReference type="InterPro" id="IPR003607">
    <property type="entry name" value="HD/PDEase_dom"/>
</dbReference>
<evidence type="ECO:0000259" key="1">
    <source>
        <dbReference type="PROSITE" id="PS51831"/>
    </source>
</evidence>
<feature type="non-terminal residue" evidence="2">
    <location>
        <position position="1"/>
    </location>
</feature>
<reference evidence="3" key="1">
    <citation type="submission" date="2017-09" db="EMBL/GenBank/DDBJ databases">
        <title>Depth-based differentiation of microbial function through sediment-hosted aquifers and enrichment of novel symbionts in the deep terrestrial subsurface.</title>
        <authorList>
            <person name="Probst A.J."/>
            <person name="Ladd B."/>
            <person name="Jarett J.K."/>
            <person name="Geller-Mcgrath D.E."/>
            <person name="Sieber C.M.K."/>
            <person name="Emerson J.B."/>
            <person name="Anantharaman K."/>
            <person name="Thomas B.C."/>
            <person name="Malmstrom R."/>
            <person name="Stieglmeier M."/>
            <person name="Klingl A."/>
            <person name="Woyke T."/>
            <person name="Ryan C.M."/>
            <person name="Banfield J.F."/>
        </authorList>
    </citation>
    <scope>NUCLEOTIDE SEQUENCE [LARGE SCALE GENOMIC DNA]</scope>
</reference>
<dbReference type="AlphaFoldDB" id="A0A2M7UV91"/>
<gene>
    <name evidence="2" type="ORF">COX91_03220</name>
</gene>
<accession>A0A2M7UV91</accession>
<dbReference type="InterPro" id="IPR006674">
    <property type="entry name" value="HD_domain"/>
</dbReference>
<evidence type="ECO:0000313" key="2">
    <source>
        <dbReference type="EMBL" id="PIZ87870.1"/>
    </source>
</evidence>
<dbReference type="Gene3D" id="1.10.3210.10">
    <property type="entry name" value="Hypothetical protein af1432"/>
    <property type="match status" value="1"/>
</dbReference>
<dbReference type="NCBIfam" id="TIGR00277">
    <property type="entry name" value="HDIG"/>
    <property type="match status" value="1"/>
</dbReference>
<evidence type="ECO:0000313" key="3">
    <source>
        <dbReference type="Proteomes" id="UP000230081"/>
    </source>
</evidence>
<dbReference type="Pfam" id="PF01966">
    <property type="entry name" value="HD"/>
    <property type="match status" value="1"/>
</dbReference>
<organism evidence="2 3">
    <name type="scientific">Candidatus Nealsonbacteria bacterium CG_4_10_14_0_2_um_filter_39_15</name>
    <dbReference type="NCBI Taxonomy" id="1974681"/>
    <lineage>
        <taxon>Bacteria</taxon>
        <taxon>Candidatus Nealsoniibacteriota</taxon>
    </lineage>
</organism>
<keyword evidence="2" id="KW-0378">Hydrolase</keyword>
<protein>
    <submittedName>
        <fullName evidence="2">Metal-dependent phosphohydrolase</fullName>
    </submittedName>
</protein>
<comment type="caution">
    <text evidence="2">The sequence shown here is derived from an EMBL/GenBank/DDBJ whole genome shotgun (WGS) entry which is preliminary data.</text>
</comment>
<dbReference type="PROSITE" id="PS51831">
    <property type="entry name" value="HD"/>
    <property type="match status" value="1"/>
</dbReference>